<evidence type="ECO:0000256" key="2">
    <source>
        <dbReference type="ARBA" id="ARBA00022679"/>
    </source>
</evidence>
<dbReference type="AlphaFoldDB" id="A0A0G1ZY67"/>
<accession>A0A0G1ZY67</accession>
<dbReference type="Proteomes" id="UP000034273">
    <property type="component" value="Unassembled WGS sequence"/>
</dbReference>
<dbReference type="InterPro" id="IPR029056">
    <property type="entry name" value="Ribokinase-like"/>
</dbReference>
<dbReference type="PANTHER" id="PTHR43085">
    <property type="entry name" value="HEXOKINASE FAMILY MEMBER"/>
    <property type="match status" value="1"/>
</dbReference>
<gene>
    <name evidence="5" type="ORF">UY67_C0005G0011</name>
</gene>
<dbReference type="Gene3D" id="3.40.1190.20">
    <property type="match status" value="1"/>
</dbReference>
<evidence type="ECO:0000256" key="1">
    <source>
        <dbReference type="ARBA" id="ARBA00010688"/>
    </source>
</evidence>
<proteinExistence type="inferred from homology"/>
<feature type="domain" description="Carbohydrate kinase PfkB" evidence="4">
    <location>
        <begin position="28"/>
        <end position="301"/>
    </location>
</feature>
<evidence type="ECO:0000313" key="5">
    <source>
        <dbReference type="EMBL" id="KKW24639.1"/>
    </source>
</evidence>
<dbReference type="InterPro" id="IPR002173">
    <property type="entry name" value="Carboh/pur_kinase_PfkB_CS"/>
</dbReference>
<sequence length="323" mass="34808">MEEVQPAIIAHMSRILVSGSLAYDRIMNYGGLFADSILPDKANSINLSFQVEDLSVEFGGTAGNIAYNLALLGEHPDIIATAGNDFARYKSHLLLAGIEATTVRFVENDMTSSAYVFTDREDNQIAAFHAGAGAQPYNSPVGIDGRAFAIVAPGCTEDMATLPQSYRRQNFKYFFDPGQQTTALSPEALKNGISGAQILFASDYELGLIAMKTGWTEDVIMDNVPTLVVTFGAQGSRIRTRTGDAKVSAATPAKVVDPTGAGDAYRAGFMKGILAGFSLEACAKLGSVIASYVVEVHGTQNHKFTMEEVKQRHQQSYKEELKL</sequence>
<dbReference type="EMBL" id="LCQW01000005">
    <property type="protein sequence ID" value="KKW24639.1"/>
    <property type="molecule type" value="Genomic_DNA"/>
</dbReference>
<name>A0A0G1ZY67_9BACT</name>
<comment type="similarity">
    <text evidence="1">Belongs to the carbohydrate kinase PfkB family.</text>
</comment>
<evidence type="ECO:0000313" key="6">
    <source>
        <dbReference type="Proteomes" id="UP000034273"/>
    </source>
</evidence>
<dbReference type="PROSITE" id="PS00583">
    <property type="entry name" value="PFKB_KINASES_1"/>
    <property type="match status" value="1"/>
</dbReference>
<dbReference type="GO" id="GO:0016301">
    <property type="term" value="F:kinase activity"/>
    <property type="evidence" value="ECO:0007669"/>
    <property type="project" value="UniProtKB-KW"/>
</dbReference>
<keyword evidence="2" id="KW-0808">Transferase</keyword>
<dbReference type="PANTHER" id="PTHR43085:SF46">
    <property type="entry name" value="ADENOSINE KINASE"/>
    <property type="match status" value="1"/>
</dbReference>
<dbReference type="InterPro" id="IPR050306">
    <property type="entry name" value="PfkB_Carbo_kinase"/>
</dbReference>
<reference evidence="5 6" key="1">
    <citation type="journal article" date="2015" name="Nature">
        <title>rRNA introns, odd ribosomes, and small enigmatic genomes across a large radiation of phyla.</title>
        <authorList>
            <person name="Brown C.T."/>
            <person name="Hug L.A."/>
            <person name="Thomas B.C."/>
            <person name="Sharon I."/>
            <person name="Castelle C.J."/>
            <person name="Singh A."/>
            <person name="Wilkins M.J."/>
            <person name="Williams K.H."/>
            <person name="Banfield J.F."/>
        </authorList>
    </citation>
    <scope>NUCLEOTIDE SEQUENCE [LARGE SCALE GENOMIC DNA]</scope>
</reference>
<dbReference type="InterPro" id="IPR011611">
    <property type="entry name" value="PfkB_dom"/>
</dbReference>
<dbReference type="SUPFAM" id="SSF53613">
    <property type="entry name" value="Ribokinase-like"/>
    <property type="match status" value="1"/>
</dbReference>
<evidence type="ECO:0000256" key="3">
    <source>
        <dbReference type="ARBA" id="ARBA00022777"/>
    </source>
</evidence>
<comment type="caution">
    <text evidence="5">The sequence shown here is derived from an EMBL/GenBank/DDBJ whole genome shotgun (WGS) entry which is preliminary data.</text>
</comment>
<protein>
    <submittedName>
        <fullName evidence="5">Sugar kinase, ribokinase</fullName>
    </submittedName>
</protein>
<organism evidence="5 6">
    <name type="scientific">Candidatus Kaiserbacteria bacterium GW2011_GWA2_52_12</name>
    <dbReference type="NCBI Taxonomy" id="1618671"/>
    <lineage>
        <taxon>Bacteria</taxon>
        <taxon>Candidatus Kaiseribacteriota</taxon>
    </lineage>
</organism>
<dbReference type="PROSITE" id="PS00584">
    <property type="entry name" value="PFKB_KINASES_2"/>
    <property type="match status" value="1"/>
</dbReference>
<evidence type="ECO:0000259" key="4">
    <source>
        <dbReference type="Pfam" id="PF00294"/>
    </source>
</evidence>
<dbReference type="Pfam" id="PF00294">
    <property type="entry name" value="PfkB"/>
    <property type="match status" value="1"/>
</dbReference>
<keyword evidence="3 5" id="KW-0418">Kinase</keyword>
<dbReference type="CDD" id="cd01942">
    <property type="entry name" value="ribokinase_group_A"/>
    <property type="match status" value="1"/>
</dbReference>
<dbReference type="STRING" id="1618671.UY67_C0005G0011"/>